<proteinExistence type="predicted"/>
<evidence type="ECO:0000313" key="2">
    <source>
        <dbReference type="EMBL" id="MEY8018498.1"/>
    </source>
</evidence>
<keyword evidence="3" id="KW-1185">Reference proteome</keyword>
<evidence type="ECO:0000313" key="3">
    <source>
        <dbReference type="Proteomes" id="UP001564760"/>
    </source>
</evidence>
<feature type="region of interest" description="Disordered" evidence="1">
    <location>
        <begin position="64"/>
        <end position="101"/>
    </location>
</feature>
<name>A0ABV4C8J1_9MYCO</name>
<protein>
    <submittedName>
        <fullName evidence="2">Uncharacterized protein</fullName>
    </submittedName>
</protein>
<dbReference type="EMBL" id="JBGEDP010000001">
    <property type="protein sequence ID" value="MEY8018498.1"/>
    <property type="molecule type" value="Genomic_DNA"/>
</dbReference>
<comment type="caution">
    <text evidence="2">The sequence shown here is derived from an EMBL/GenBank/DDBJ whole genome shotgun (WGS) entry which is preliminary data.</text>
</comment>
<evidence type="ECO:0000256" key="1">
    <source>
        <dbReference type="SAM" id="MobiDB-lite"/>
    </source>
</evidence>
<dbReference type="Proteomes" id="UP001564760">
    <property type="component" value="Unassembled WGS sequence"/>
</dbReference>
<feature type="compositionally biased region" description="Polar residues" evidence="1">
    <location>
        <begin position="92"/>
        <end position="101"/>
    </location>
</feature>
<dbReference type="RefSeq" id="WP_369741108.1">
    <property type="nucleotide sequence ID" value="NZ_JBGEDP010000001.1"/>
</dbReference>
<reference evidence="2 3" key="1">
    <citation type="submission" date="2024-08" db="EMBL/GenBank/DDBJ databases">
        <title>Mycobacterium servetensis sp. nov., a novel rapid-growing mycobacterial species recovered from a human patient in Zaragoza, Spain.</title>
        <authorList>
            <person name="Tristancho-Baro A.I."/>
            <person name="Buenestado-Serrano S."/>
            <person name="Garcia De Viedma D."/>
            <person name="Milagro-Beamonte A."/>
            <person name="Burillo N."/>
            <person name="Sanz S."/>
            <person name="Lopez-Calleja A.I."/>
            <person name="Penas-Utrilla D."/>
            <person name="Guardingo M."/>
            <person name="Garcia M.J."/>
            <person name="Vinuelas-Bayon J."/>
        </authorList>
    </citation>
    <scope>NUCLEOTIDE SEQUENCE [LARGE SCALE GENOMIC DNA]</scope>
    <source>
        <strain evidence="3">HUMS_12744610</strain>
    </source>
</reference>
<organism evidence="2 3">
    <name type="scientific">Mycobacterium servetii</name>
    <dbReference type="NCBI Taxonomy" id="3237418"/>
    <lineage>
        <taxon>Bacteria</taxon>
        <taxon>Bacillati</taxon>
        <taxon>Actinomycetota</taxon>
        <taxon>Actinomycetes</taxon>
        <taxon>Mycobacteriales</taxon>
        <taxon>Mycobacteriaceae</taxon>
        <taxon>Mycobacterium</taxon>
    </lineage>
</organism>
<sequence>MPLVANVRADEPVPDAITSLWKDRYLRRLDLRPFDKKQSIELVGRVGRGGRHTAPGARHLAAARARHGERPRPSWGAATMSRPWPSGAARSRTGSTACCAT</sequence>
<gene>
    <name evidence="2" type="ORF">AB8998_27800</name>
</gene>
<accession>A0ABV4C8J1</accession>